<proteinExistence type="predicted"/>
<evidence type="ECO:0000313" key="1">
    <source>
        <dbReference type="EMBL" id="SPD86086.1"/>
    </source>
</evidence>
<organism evidence="1 2">
    <name type="scientific">Micropruina glycogenica</name>
    <dbReference type="NCBI Taxonomy" id="75385"/>
    <lineage>
        <taxon>Bacteria</taxon>
        <taxon>Bacillati</taxon>
        <taxon>Actinomycetota</taxon>
        <taxon>Actinomycetes</taxon>
        <taxon>Propionibacteriales</taxon>
        <taxon>Nocardioidaceae</taxon>
        <taxon>Micropruina</taxon>
    </lineage>
</organism>
<dbReference type="KEGG" id="mgg:MPLG2_1050"/>
<protein>
    <recommendedName>
        <fullName evidence="3">Metal-dependent phosphohydrolase</fullName>
    </recommendedName>
</protein>
<evidence type="ECO:0008006" key="3">
    <source>
        <dbReference type="Google" id="ProtNLM"/>
    </source>
</evidence>
<dbReference type="RefSeq" id="WP_158680882.1">
    <property type="nucleotide sequence ID" value="NZ_BAAAGO010000015.1"/>
</dbReference>
<dbReference type="EMBL" id="LT985188">
    <property type="protein sequence ID" value="SPD86086.1"/>
    <property type="molecule type" value="Genomic_DNA"/>
</dbReference>
<dbReference type="PANTHER" id="PTHR21174">
    <property type="match status" value="1"/>
</dbReference>
<keyword evidence="2" id="KW-1185">Reference proteome</keyword>
<reference evidence="1 2" key="1">
    <citation type="submission" date="2018-02" db="EMBL/GenBank/DDBJ databases">
        <authorList>
            <person name="Cohen D.B."/>
            <person name="Kent A.D."/>
        </authorList>
    </citation>
    <scope>NUCLEOTIDE SEQUENCE [LARGE SCALE GENOMIC DNA]</scope>
    <source>
        <strain evidence="1">1</strain>
    </source>
</reference>
<dbReference type="InterPro" id="IPR009218">
    <property type="entry name" value="HD_phosphohydro"/>
</dbReference>
<accession>A0A2N9JFC6</accession>
<dbReference type="Proteomes" id="UP000238164">
    <property type="component" value="Chromosome 1"/>
</dbReference>
<dbReference type="PANTHER" id="PTHR21174:SF0">
    <property type="entry name" value="HD PHOSPHOHYDROLASE FAMILY PROTEIN-RELATED"/>
    <property type="match status" value="1"/>
</dbReference>
<sequence length="195" mass="20899">MVDSAVLSRLGWPLPGHQALAADLLARWSEPHRSYHDLRHLGECIEACESLGGGRAEALGLWFHDAVHTGNPGPDEAASAALADHLLTPLLSAPDVAEVVRLVLVTEHHVVPPHDHPAAIVSDADLWVLGADAARYAESVADLKAECGLGAQAWAVTRRGQLLRRLAAPIYATERGRLREPAARRNLTAELAGLR</sequence>
<dbReference type="AlphaFoldDB" id="A0A2N9JFC6"/>
<dbReference type="SUPFAM" id="SSF109604">
    <property type="entry name" value="HD-domain/PDEase-like"/>
    <property type="match status" value="1"/>
</dbReference>
<evidence type="ECO:0000313" key="2">
    <source>
        <dbReference type="Proteomes" id="UP000238164"/>
    </source>
</evidence>
<name>A0A2N9JFC6_9ACTN</name>
<dbReference type="OrthoDB" id="9808993at2"/>
<gene>
    <name evidence="1" type="ORF">MPLG2_1050</name>
</gene>